<name>A0A210QF50_MIZYE</name>
<protein>
    <submittedName>
        <fullName evidence="9">Transmembrane channel-like protein 7</fullName>
    </submittedName>
</protein>
<evidence type="ECO:0000256" key="4">
    <source>
        <dbReference type="ARBA" id="ARBA00022989"/>
    </source>
</evidence>
<feature type="transmembrane region" description="Helical" evidence="7">
    <location>
        <begin position="570"/>
        <end position="588"/>
    </location>
</feature>
<feature type="region of interest" description="Disordered" evidence="6">
    <location>
        <begin position="846"/>
        <end position="945"/>
    </location>
</feature>
<keyword evidence="4 7" id="KW-1133">Transmembrane helix</keyword>
<feature type="transmembrane region" description="Helical" evidence="7">
    <location>
        <begin position="1031"/>
        <end position="1053"/>
    </location>
</feature>
<feature type="transmembrane region" description="Helical" evidence="7">
    <location>
        <begin position="675"/>
        <end position="696"/>
    </location>
</feature>
<keyword evidence="10" id="KW-1185">Reference proteome</keyword>
<evidence type="ECO:0000256" key="2">
    <source>
        <dbReference type="ARBA" id="ARBA00006510"/>
    </source>
</evidence>
<evidence type="ECO:0000313" key="9">
    <source>
        <dbReference type="EMBL" id="OWF47251.1"/>
    </source>
</evidence>
<dbReference type="GO" id="GO:0008381">
    <property type="term" value="F:mechanosensitive monoatomic ion channel activity"/>
    <property type="evidence" value="ECO:0007669"/>
    <property type="project" value="TreeGrafter"/>
</dbReference>
<dbReference type="STRING" id="6573.A0A210QF50"/>
<feature type="transmembrane region" description="Helical" evidence="7">
    <location>
        <begin position="634"/>
        <end position="654"/>
    </location>
</feature>
<feature type="transmembrane region" description="Helical" evidence="7">
    <location>
        <begin position="1270"/>
        <end position="1290"/>
    </location>
</feature>
<evidence type="ECO:0000256" key="6">
    <source>
        <dbReference type="SAM" id="MobiDB-lite"/>
    </source>
</evidence>
<accession>A0A210QF50</accession>
<evidence type="ECO:0000256" key="3">
    <source>
        <dbReference type="ARBA" id="ARBA00022692"/>
    </source>
</evidence>
<feature type="compositionally biased region" description="Basic residues" evidence="6">
    <location>
        <begin position="917"/>
        <end position="928"/>
    </location>
</feature>
<feature type="transmembrane region" description="Helical" evidence="7">
    <location>
        <begin position="1432"/>
        <end position="1455"/>
    </location>
</feature>
<keyword evidence="5 7" id="KW-0472">Membrane</keyword>
<reference evidence="9 10" key="1">
    <citation type="journal article" date="2017" name="Nat. Ecol. Evol.">
        <title>Scallop genome provides insights into evolution of bilaterian karyotype and development.</title>
        <authorList>
            <person name="Wang S."/>
            <person name="Zhang J."/>
            <person name="Jiao W."/>
            <person name="Li J."/>
            <person name="Xun X."/>
            <person name="Sun Y."/>
            <person name="Guo X."/>
            <person name="Huan P."/>
            <person name="Dong B."/>
            <person name="Zhang L."/>
            <person name="Hu X."/>
            <person name="Sun X."/>
            <person name="Wang J."/>
            <person name="Zhao C."/>
            <person name="Wang Y."/>
            <person name="Wang D."/>
            <person name="Huang X."/>
            <person name="Wang R."/>
            <person name="Lv J."/>
            <person name="Li Y."/>
            <person name="Zhang Z."/>
            <person name="Liu B."/>
            <person name="Lu W."/>
            <person name="Hui Y."/>
            <person name="Liang J."/>
            <person name="Zhou Z."/>
            <person name="Hou R."/>
            <person name="Li X."/>
            <person name="Liu Y."/>
            <person name="Li H."/>
            <person name="Ning X."/>
            <person name="Lin Y."/>
            <person name="Zhao L."/>
            <person name="Xing Q."/>
            <person name="Dou J."/>
            <person name="Li Y."/>
            <person name="Mao J."/>
            <person name="Guo H."/>
            <person name="Dou H."/>
            <person name="Li T."/>
            <person name="Mu C."/>
            <person name="Jiang W."/>
            <person name="Fu Q."/>
            <person name="Fu X."/>
            <person name="Miao Y."/>
            <person name="Liu J."/>
            <person name="Yu Q."/>
            <person name="Li R."/>
            <person name="Liao H."/>
            <person name="Li X."/>
            <person name="Kong Y."/>
            <person name="Jiang Z."/>
            <person name="Chourrout D."/>
            <person name="Li R."/>
            <person name="Bao Z."/>
        </authorList>
    </citation>
    <scope>NUCLEOTIDE SEQUENCE [LARGE SCALE GENOMIC DNA]</scope>
    <source>
        <strain evidence="9 10">PY_sf001</strain>
    </source>
</reference>
<comment type="caution">
    <text evidence="9">The sequence shown here is derived from an EMBL/GenBank/DDBJ whole genome shotgun (WGS) entry which is preliminary data.</text>
</comment>
<evidence type="ECO:0000259" key="8">
    <source>
        <dbReference type="Pfam" id="PF07810"/>
    </source>
</evidence>
<keyword evidence="3 7" id="KW-0812">Transmembrane</keyword>
<evidence type="ECO:0000256" key="1">
    <source>
        <dbReference type="ARBA" id="ARBA00004141"/>
    </source>
</evidence>
<dbReference type="PANTHER" id="PTHR23302">
    <property type="entry name" value="TRANSMEMBRANE CHANNEL-RELATED"/>
    <property type="match status" value="1"/>
</dbReference>
<feature type="domain" description="TMC" evidence="8">
    <location>
        <begin position="1362"/>
        <end position="1473"/>
    </location>
</feature>
<feature type="transmembrane region" description="Helical" evidence="7">
    <location>
        <begin position="1135"/>
        <end position="1153"/>
    </location>
</feature>
<dbReference type="EMBL" id="NEDP02003971">
    <property type="protein sequence ID" value="OWF47251.1"/>
    <property type="molecule type" value="Genomic_DNA"/>
</dbReference>
<comment type="similarity">
    <text evidence="2">Belongs to the TMC family.</text>
</comment>
<feature type="compositionally biased region" description="Basic and acidic residues" evidence="6">
    <location>
        <begin position="852"/>
        <end position="867"/>
    </location>
</feature>
<proteinExistence type="inferred from homology"/>
<comment type="subcellular location">
    <subcellularLocation>
        <location evidence="1">Membrane</location>
        <topology evidence="1">Multi-pass membrane protein</topology>
    </subcellularLocation>
</comment>
<feature type="compositionally biased region" description="Acidic residues" evidence="6">
    <location>
        <begin position="898"/>
        <end position="907"/>
    </location>
</feature>
<dbReference type="InterPro" id="IPR038900">
    <property type="entry name" value="TMC"/>
</dbReference>
<dbReference type="PANTHER" id="PTHR23302:SF24">
    <property type="entry name" value="TMC DOMAIN-CONTAINING PROTEIN"/>
    <property type="match status" value="1"/>
</dbReference>
<dbReference type="Proteomes" id="UP000242188">
    <property type="component" value="Unassembled WGS sequence"/>
</dbReference>
<feature type="transmembrane region" description="Helical" evidence="7">
    <location>
        <begin position="461"/>
        <end position="483"/>
    </location>
</feature>
<feature type="transmembrane region" description="Helical" evidence="7">
    <location>
        <begin position="1538"/>
        <end position="1564"/>
    </location>
</feature>
<gene>
    <name evidence="9" type="ORF">KP79_PYT05865</name>
</gene>
<feature type="transmembrane region" description="Helical" evidence="7">
    <location>
        <begin position="1227"/>
        <end position="1250"/>
    </location>
</feature>
<evidence type="ECO:0000256" key="5">
    <source>
        <dbReference type="ARBA" id="ARBA00023136"/>
    </source>
</evidence>
<dbReference type="Pfam" id="PF07810">
    <property type="entry name" value="TMC"/>
    <property type="match status" value="2"/>
</dbReference>
<feature type="domain" description="TMC" evidence="8">
    <location>
        <begin position="561"/>
        <end position="672"/>
    </location>
</feature>
<dbReference type="GO" id="GO:0005886">
    <property type="term" value="C:plasma membrane"/>
    <property type="evidence" value="ECO:0007669"/>
    <property type="project" value="InterPro"/>
</dbReference>
<sequence length="1621" mass="186984">MDNSLPSDRRWSYSFSTLPIHRNASAGIVLSTHPVSDANLISLQRRRESRAAIMAQLPSAQAYNSLTGLVLGRHIADLPRRKSSLIQRRRSSIYPLNIFETEEEKLSHARKQSRSMNMVEDIENEEEVWNRRQSIKSMAASIQVKKAVRDQIVRVPVTEATRLKAWHHRQKQSWQRFKLHARSWIYQLEPWSGALKEVEGQFGTAIMGYFRFVRWLMFLNMYICLVNICLTLVPYFALYKSPSNFTSSLIGLNTTFFQAEAVDCTHGYKEELNDVRSAGPDVFSDILHFLQGTGWMEDTVLFYGAFFNKTYLSPIHGERETYHMGLSYLLATGVSFIISFFVIVKNSSKGLKDTAVIHGATMAMYSNKVLTGWDFCISQAKAAKTKHSNISGEFKKDLEIQRFMWKMENRTTGDKIKLYLLRTVINILMVFLLGGSLYLIYLSFSQLLVLQEQFNDTTPALVFVIQYIPSVTITLLNIIVPIVFKKVVLLEDYTPSFEMIMTLLRTILLRLSSLGVLLISIYQLLQSDDPQYEYMCGNKRWSSSLASNTSTNVSAGSIIKCWETYVGQQIYKLVILDFLVLIIVTFIVELPRRLVYNTFSKRFKLIDMVGLPEVDLPKVVLDIVYAQTLCWMGLFFSPLIPFMCFLKCFIVFYVKKFTLLNNYVAPTRPYRTTHSNSLFIGMLFISFLMAAIPITYMVGNFNPSQSCGPFRVYATNHTVFFDTVAHVILEWPQEAQDVFFFLGKTNFFIPAILVMCLIMYYYWAVKEGLTKMEKMLQEQLKLIRIYWSRNTYINGIRFKSSGSRMLNHMYNGFRMKFLKSAHQKQENMDRRQDFTGVAIDPTFHVNSQQDADGSRYRSDNGDFESHMGHPNSRYSSSEGGATLVRRRKSSRHHGQDGQYEDWDEEESNMLPSLRFQQRSRTKSLKQRHKELQDEHVQSQNNKPQTLRERYAEMKEREEVTAGNLASLMRDSTLNKMNRSRMLKGTESKMWHKLKRQSKEVLQHFTIWLSVFKEIEGSYGTAIMTYFRFIKWLMFLNLYIMIIMFGVITVPHLALGPYEFQESVSPEVGGYLESVNCTLDYIDYNINYTNSESTFEKVLDVLQGTGWMERKLLFYGVYFNKTYSVGDDTEVYNMSLAYLLAVGASFIISFLLLVKNSAKNVKVTLGIEKTVARYCNKVFGGWDYCIKEDRGANIKRANLKTDIKADLQEQSLKLKLSKQTMKDKCQLYMIRLVINILVLALLGGACYLIAFTTEKMLDLLKKDLSDILALFVQYVPYITITALNLILPIVFQKLVQFERYFHENEIKITLTRSILLRLASPIVLIAILYQQLIGVGGEEDLGRCGNTRWSTSSGGTVKGSVKCWETYVGQQIYKLVLLDLIVETGIVIFVHLPRRLVFNRFSSTSKLIKIIGAQEFSVPINVVDIIYSQILCWLGLFFSPIIPFMTFVKCFLFFYIRKFSLTNSRIEDRPFKTSRSNSLFMTVLLLSFILAALPIGYMIGTIAPSQSCGPFRVYNSTESVMFDTITSTVQRWPPVARDIFYFLGTAGFLVPLIIILCLIMYYYWLLGSGYKRTEKLLQQQLVLEGRDKNYLLGRVKEYQLLQPREDSEDVFDFRQTDVLAGT</sequence>
<evidence type="ECO:0000313" key="10">
    <source>
        <dbReference type="Proteomes" id="UP000242188"/>
    </source>
</evidence>
<dbReference type="OrthoDB" id="1936208at2759"/>
<dbReference type="InterPro" id="IPR012496">
    <property type="entry name" value="TMC_dom"/>
</dbReference>
<feature type="transmembrane region" description="Helical" evidence="7">
    <location>
        <begin position="747"/>
        <end position="765"/>
    </location>
</feature>
<feature type="transmembrane region" description="Helical" evidence="7">
    <location>
        <begin position="326"/>
        <end position="344"/>
    </location>
</feature>
<feature type="transmembrane region" description="Helical" evidence="7">
    <location>
        <begin position="1313"/>
        <end position="1332"/>
    </location>
</feature>
<feature type="transmembrane region" description="Helical" evidence="7">
    <location>
        <begin position="1476"/>
        <end position="1498"/>
    </location>
</feature>
<feature type="transmembrane region" description="Helical" evidence="7">
    <location>
        <begin position="215"/>
        <end position="237"/>
    </location>
</feature>
<feature type="transmembrane region" description="Helical" evidence="7">
    <location>
        <begin position="419"/>
        <end position="441"/>
    </location>
</feature>
<evidence type="ECO:0000256" key="7">
    <source>
        <dbReference type="SAM" id="Phobius"/>
    </source>
</evidence>
<organism evidence="9 10">
    <name type="scientific">Mizuhopecten yessoensis</name>
    <name type="common">Japanese scallop</name>
    <name type="synonym">Patinopecten yessoensis</name>
    <dbReference type="NCBI Taxonomy" id="6573"/>
    <lineage>
        <taxon>Eukaryota</taxon>
        <taxon>Metazoa</taxon>
        <taxon>Spiralia</taxon>
        <taxon>Lophotrochozoa</taxon>
        <taxon>Mollusca</taxon>
        <taxon>Bivalvia</taxon>
        <taxon>Autobranchia</taxon>
        <taxon>Pteriomorphia</taxon>
        <taxon>Pectinida</taxon>
        <taxon>Pectinoidea</taxon>
        <taxon>Pectinidae</taxon>
        <taxon>Mizuhopecten</taxon>
    </lineage>
</organism>